<dbReference type="SUPFAM" id="SSF52058">
    <property type="entry name" value="L domain-like"/>
    <property type="match status" value="6"/>
</dbReference>
<comment type="similarity">
    <text evidence="2">Belongs to the RLP family.</text>
</comment>
<organism evidence="13 14">
    <name type="scientific">Papaver somniferum</name>
    <name type="common">Opium poppy</name>
    <dbReference type="NCBI Taxonomy" id="3469"/>
    <lineage>
        <taxon>Eukaryota</taxon>
        <taxon>Viridiplantae</taxon>
        <taxon>Streptophyta</taxon>
        <taxon>Embryophyta</taxon>
        <taxon>Tracheophyta</taxon>
        <taxon>Spermatophyta</taxon>
        <taxon>Magnoliopsida</taxon>
        <taxon>Ranunculales</taxon>
        <taxon>Papaveraceae</taxon>
        <taxon>Papaveroideae</taxon>
        <taxon>Papaver</taxon>
    </lineage>
</organism>
<accession>A0A4Y7JUY4</accession>
<keyword evidence="6" id="KW-0812">Transmembrane</keyword>
<keyword evidence="7" id="KW-0732">Signal</keyword>
<protein>
    <recommendedName>
        <fullName evidence="15">Leucine-rich repeat-containing N-terminal plant-type domain-containing protein</fullName>
    </recommendedName>
</protein>
<evidence type="ECO:0000256" key="5">
    <source>
        <dbReference type="ARBA" id="ARBA00022614"/>
    </source>
</evidence>
<dbReference type="InterPro" id="IPR003591">
    <property type="entry name" value="Leu-rich_rpt_typical-subtyp"/>
</dbReference>
<evidence type="ECO:0000256" key="4">
    <source>
        <dbReference type="ARBA" id="ARBA00022553"/>
    </source>
</evidence>
<dbReference type="FunFam" id="3.80.10.10:FF:000213">
    <property type="entry name" value="Tyrosine-sulfated glycopeptide receptor 1"/>
    <property type="match status" value="3"/>
</dbReference>
<dbReference type="FunFam" id="3.80.10.10:FF:000111">
    <property type="entry name" value="LRR receptor-like serine/threonine-protein kinase ERECTA"/>
    <property type="match status" value="1"/>
</dbReference>
<evidence type="ECO:0000313" key="14">
    <source>
        <dbReference type="Proteomes" id="UP000316621"/>
    </source>
</evidence>
<evidence type="ECO:0000313" key="13">
    <source>
        <dbReference type="EMBL" id="RZC63761.1"/>
    </source>
</evidence>
<evidence type="ECO:0000256" key="3">
    <source>
        <dbReference type="ARBA" id="ARBA00022475"/>
    </source>
</evidence>
<dbReference type="SMART" id="SM00369">
    <property type="entry name" value="LRR_TYP"/>
    <property type="match status" value="19"/>
</dbReference>
<keyword evidence="9" id="KW-1133">Transmembrane helix</keyword>
<dbReference type="SMART" id="SM00364">
    <property type="entry name" value="LRR_BAC"/>
    <property type="match status" value="7"/>
</dbReference>
<dbReference type="PANTHER" id="PTHR48061">
    <property type="entry name" value="LEUCINE-RICH REPEAT RECEPTOR PROTEIN KINASE EMS1-LIKE-RELATED"/>
    <property type="match status" value="1"/>
</dbReference>
<comment type="subcellular location">
    <subcellularLocation>
        <location evidence="1">Cell membrane</location>
        <topology evidence="1">Single-pass type I membrane protein</topology>
    </subcellularLocation>
</comment>
<dbReference type="FunFam" id="3.80.10.10:FF:000095">
    <property type="entry name" value="LRR receptor-like serine/threonine-protein kinase GSO1"/>
    <property type="match status" value="1"/>
</dbReference>
<dbReference type="FunFam" id="3.80.10.10:FF:000041">
    <property type="entry name" value="LRR receptor-like serine/threonine-protein kinase ERECTA"/>
    <property type="match status" value="1"/>
</dbReference>
<evidence type="ECO:0008006" key="15">
    <source>
        <dbReference type="Google" id="ProtNLM"/>
    </source>
</evidence>
<reference evidence="13 14" key="1">
    <citation type="journal article" date="2018" name="Science">
        <title>The opium poppy genome and morphinan production.</title>
        <authorList>
            <person name="Guo L."/>
            <person name="Winzer T."/>
            <person name="Yang X."/>
            <person name="Li Y."/>
            <person name="Ning Z."/>
            <person name="He Z."/>
            <person name="Teodor R."/>
            <person name="Lu Y."/>
            <person name="Bowser T.A."/>
            <person name="Graham I.A."/>
            <person name="Ye K."/>
        </authorList>
    </citation>
    <scope>NUCLEOTIDE SEQUENCE [LARGE SCALE GENOMIC DNA]</scope>
    <source>
        <strain evidence="14">cv. HN1</strain>
        <tissue evidence="13">Leaves</tissue>
    </source>
</reference>
<gene>
    <name evidence="13" type="ORF">C5167_025622</name>
</gene>
<evidence type="ECO:0000256" key="10">
    <source>
        <dbReference type="ARBA" id="ARBA00023136"/>
    </source>
</evidence>
<keyword evidence="5" id="KW-0433">Leucine-rich repeat</keyword>
<dbReference type="EMBL" id="CM010719">
    <property type="protein sequence ID" value="RZC63761.1"/>
    <property type="molecule type" value="Genomic_DNA"/>
</dbReference>
<dbReference type="Pfam" id="PF00560">
    <property type="entry name" value="LRR_1"/>
    <property type="match status" value="15"/>
</dbReference>
<dbReference type="Gene3D" id="3.80.10.10">
    <property type="entry name" value="Ribonuclease Inhibitor"/>
    <property type="match status" value="10"/>
</dbReference>
<evidence type="ECO:0000256" key="7">
    <source>
        <dbReference type="ARBA" id="ARBA00022729"/>
    </source>
</evidence>
<keyword evidence="12" id="KW-0325">Glycoprotein</keyword>
<dbReference type="STRING" id="3469.A0A4Y7JUY4"/>
<evidence type="ECO:0000256" key="9">
    <source>
        <dbReference type="ARBA" id="ARBA00022989"/>
    </source>
</evidence>
<evidence type="ECO:0000256" key="6">
    <source>
        <dbReference type="ARBA" id="ARBA00022692"/>
    </source>
</evidence>
<keyword evidence="11" id="KW-0675">Receptor</keyword>
<dbReference type="GO" id="GO:0005886">
    <property type="term" value="C:plasma membrane"/>
    <property type="evidence" value="ECO:0007669"/>
    <property type="project" value="UniProtKB-SubCell"/>
</dbReference>
<evidence type="ECO:0000256" key="11">
    <source>
        <dbReference type="ARBA" id="ARBA00023170"/>
    </source>
</evidence>
<dbReference type="Gramene" id="RZC63761">
    <property type="protein sequence ID" value="RZC63761"/>
    <property type="gene ID" value="C5167_025622"/>
</dbReference>
<keyword evidence="14" id="KW-1185">Reference proteome</keyword>
<dbReference type="InterPro" id="IPR046956">
    <property type="entry name" value="RLP23-like"/>
</dbReference>
<dbReference type="PANTHER" id="PTHR48061:SF2">
    <property type="entry name" value="RECEPTOR LIKE PROTEIN 30-LIKE"/>
    <property type="match status" value="1"/>
</dbReference>
<sequence>MHAPLFPQVKSLRFGSCNLIQIPRILLKYPELSILDLSNNQIHGKIPKWIWKIGNGSLSTLNLSLNFFEDPDQPWPMNSFKSLNDLDLHSNKLQGNNLLLPSKHNSYLDYSFNYLSSLIPNISAYFSDMNMFFSLSNNQINGELPASICKADCLEFLDLTNLKVLNLRGNNFHGFIPDAFPEACDLETLDLSANRLSGQLPRSLANCKALKFLDVGINRLSGTFPSWLGNMSQLRVLMLRSNRFYCPFGNKGTACNLPLLQIIDISSNKFSGILSEECFSTWKAMMVYGEESEYYYQGQILSFSDKIYPDTMAVINKGLDMELEKILTAYTIINFSDNEFGGEIPKIIGNLWLLRGLNFSRNAFTGPIPSTIGNITQLESLDVSQNKLSGDIPSKLAQLSSLAVLNLSFNKLEGKIPSGPQFLTFQENSFEGNVGLCGPPINSGLFGKFPENIIQLQTLQNLDLAFNEHLQGSLPEFPKDGQLHELVSSYTNFTGRLPYSIGNLRFLSGLELRNCQFNGPIPTSFSKLNQLQYLDLSNNSFTGLITSIGSPENLTTLCLSQNRLTGSLPSQWNKLLNLVDLDLTNNFLNGTIPMALFTIPSLKYLHLSMNQFTGQLGEFSNGSSSLLQLLDLSNNQLQGRIPLGTIHSESARYLETLDQSQLTDLDLSNNQIHGRIPNWIWKLGNLQIESLDLSHNILEDPDRPFPVNSFEYLRYIGLHSNKLQGKDLILPLSAVFLDYSFNNFTSMILNISSHISTSDFFSISHNQIKGEILSGQIPPCLGSSKWLRILNLGANNFDGIIPETFYREACTLQTLDLSGNKLVGKLPRFLARCTVLEVLNVGNNRLTGTFPTWLANMQKLRVLVLRSNKFHAAWGNKRTGCNFTTLQIIDISSNNFSGIISKECFSGWRAMMVNVTEAEWNGRDQILRFEAGRVYYQQTVTVISKGQDMELTKILTIFTAVDLLNNYFEGEIPGTIGKLTSLRVVYSKFPMTIGNLTQLESLDLSQIKLIGKIPFQLASITSLSFLNLSFNQLKGKIPSGGQFQTFQPSSFEGNVGLCGFPLDSNYNTPPNSPNSKDEDGSYSKIELDWALFAVTFLGFAVGKCLNDQKALLLQLNQSLISDFTLSVFFNEAYHDVMDPDHPFTFSSKRDSWRLNTDCCSWDGICCDIAGRVISLDLSGEYLIGGLNSSSSLFSLQYLERLSLGNNHFETTSAPFPSGLDQLGNLIYLNLSLSGFMGQIPTDISLLTSLVILDLSSTYFGDVIIKDPDLDTITRNLTGLSELLLNRVHIFEQGNDWCRSLSSSLPKLQVLDLEFCNLSGPLDSSLLRLQSLRVLRLTGNNISTDIGFLADFPNLVTFVKTLRHLHLTFNERLQGSLPEFPDDSLLQELGLSFTGFVGEIPNSMGNLSLLTSLYLSNCGFNGSIPHTISDLKQLQYLDLSANSFTGIIPPISWPGSLIDIDLSDNSLVGTILSEWNKLPKLVNLNLWYNSLNETIPPTVFTLPSLQILNLAKNQFTGVGEFSNGSFSQLESLDFSNNKLQGRIPMSIFEMPRIRELRLSANYFNDTISLDMVLRNLKNLSDLNLSGNILSVDTTSADSALYPKVKSLGLSSCNLTEFPIFLKYQSQLTELDLSNNHIRGKIPNWFGKIGNGSLRVLNLSYNFLEDPNRPLPVRSFKSMFSIVDLHFNKLQWKNPFLPSSSEFLDYSSNNITSMIPNISTSLKATKFLSLSRNQITGEIPSSICHEAFVLEVLDLSYNNLSGPIPPCLGSIESLTVLDLRGNNFHGNIPDTFPKKCNMMSLNLNGNKLEGPLPRSIANCKMLEVLDLGNNKLAGNFQYWLNSMSMLRVLVLRSNKLHGAWGNQGAKYNFPLLQIIDISSNNFSGTLSKNWFSSLKTMMVKEAHGNNENQILSFNNPSRVIYYQQTVTVRSKGIDLELIKVLTIFTSIDFSNNKFEGKIPEGVAYFTSLRILNFSGNALTGSIPSAFGNLTDLESLDLSRNKLTGEIPSQLATLSFLSFLNLSFNNLEGKIPSGSQIQTFEPSSFEGNAELCGFPLPKNCSSSIIESPQNSLNSEDKFDWVLLVLAFLGFVVGAGMNKFSDTPIPSGLDQLTNLKYLNLSNSGFGGQIPIEISRMTWLVSLDLTNYEATKDIHYYAETDAQRYILKDPDIEMLTRNLTGLEELLLDGANVSDVVPEFFGEFGNLTSLHLSSCDLYGKFPEKILKLQTLRTLHLSYNYLLQGSLPEFPRNGLLQDLVIQGASFSGKLPKTIGNLRVLSRLDLSYSRFNGSIPTSISELNQLQYVDLTGNRLTGSIPSGFNRLSKLQYFNLAENIFTGTIPMDLITLDSLQELHLNENQFTGLSSDVLNTLTLSSNNFSGMVGLDNLFHKMRNLTYLDLSVS</sequence>
<name>A0A4Y7JUY4_PAPSO</name>
<dbReference type="OMA" id="PYWLEEL"/>
<dbReference type="FunFam" id="3.80.10.10:FF:000383">
    <property type="entry name" value="Leucine-rich repeat receptor protein kinase EMS1"/>
    <property type="match status" value="1"/>
</dbReference>
<dbReference type="Pfam" id="PF13855">
    <property type="entry name" value="LRR_8"/>
    <property type="match status" value="3"/>
</dbReference>
<dbReference type="Proteomes" id="UP000316621">
    <property type="component" value="Chromosome 5"/>
</dbReference>
<keyword evidence="3" id="KW-1003">Cell membrane</keyword>
<dbReference type="InterPro" id="IPR032675">
    <property type="entry name" value="LRR_dom_sf"/>
</dbReference>
<proteinExistence type="inferred from homology"/>
<evidence type="ECO:0000256" key="12">
    <source>
        <dbReference type="ARBA" id="ARBA00023180"/>
    </source>
</evidence>
<keyword evidence="4" id="KW-0597">Phosphoprotein</keyword>
<keyword evidence="10" id="KW-0472">Membrane</keyword>
<dbReference type="InterPro" id="IPR001611">
    <property type="entry name" value="Leu-rich_rpt"/>
</dbReference>
<evidence type="ECO:0000256" key="2">
    <source>
        <dbReference type="ARBA" id="ARBA00009592"/>
    </source>
</evidence>
<dbReference type="SUPFAM" id="SSF52047">
    <property type="entry name" value="RNI-like"/>
    <property type="match status" value="2"/>
</dbReference>
<evidence type="ECO:0000256" key="1">
    <source>
        <dbReference type="ARBA" id="ARBA00004251"/>
    </source>
</evidence>
<dbReference type="GO" id="GO:0007165">
    <property type="term" value="P:signal transduction"/>
    <property type="evidence" value="ECO:0007669"/>
    <property type="project" value="UniProtKB-ARBA"/>
</dbReference>
<keyword evidence="8" id="KW-0677">Repeat</keyword>
<dbReference type="PRINTS" id="PR00019">
    <property type="entry name" value="LEURICHRPT"/>
</dbReference>
<evidence type="ECO:0000256" key="8">
    <source>
        <dbReference type="ARBA" id="ARBA00022737"/>
    </source>
</evidence>